<evidence type="ECO:0000313" key="1">
    <source>
        <dbReference type="EMBL" id="KAK9950776.1"/>
    </source>
</evidence>
<dbReference type="AlphaFoldDB" id="A0AAW1YQ22"/>
<reference evidence="1 2" key="1">
    <citation type="journal article" date="2023" name="G3 (Bethesda)">
        <title>A chromosome-length genome assembly and annotation of blackberry (Rubus argutus, cv. 'Hillquist').</title>
        <authorList>
            <person name="Bruna T."/>
            <person name="Aryal R."/>
            <person name="Dudchenko O."/>
            <person name="Sargent D.J."/>
            <person name="Mead D."/>
            <person name="Buti M."/>
            <person name="Cavallini A."/>
            <person name="Hytonen T."/>
            <person name="Andres J."/>
            <person name="Pham M."/>
            <person name="Weisz D."/>
            <person name="Mascagni F."/>
            <person name="Usai G."/>
            <person name="Natali L."/>
            <person name="Bassil N."/>
            <person name="Fernandez G.E."/>
            <person name="Lomsadze A."/>
            <person name="Armour M."/>
            <person name="Olukolu B."/>
            <person name="Poorten T."/>
            <person name="Britton C."/>
            <person name="Davik J."/>
            <person name="Ashrafi H."/>
            <person name="Aiden E.L."/>
            <person name="Borodovsky M."/>
            <person name="Worthington M."/>
        </authorList>
    </citation>
    <scope>NUCLEOTIDE SEQUENCE [LARGE SCALE GENOMIC DNA]</scope>
    <source>
        <strain evidence="1">PI 553951</strain>
    </source>
</reference>
<sequence length="130" mass="14441">MAAGFGERRAGVAGLRKKCRCDDDVELESGGLVVIKGEHGLDWWCWCGDAQGEINWEALWFLIDACVELMAGDCARVHGSLVILEHYGDAAWASGQLHKVMSRETRKKKKKERKGGRRKLGTVELDLEIG</sequence>
<name>A0AAW1YQ22_RUBAR</name>
<protein>
    <submittedName>
        <fullName evidence="1">Uncharacterized protein</fullName>
    </submittedName>
</protein>
<proteinExistence type="predicted"/>
<accession>A0AAW1YQ22</accession>
<keyword evidence="2" id="KW-1185">Reference proteome</keyword>
<evidence type="ECO:0000313" key="2">
    <source>
        <dbReference type="Proteomes" id="UP001457282"/>
    </source>
</evidence>
<organism evidence="1 2">
    <name type="scientific">Rubus argutus</name>
    <name type="common">Southern blackberry</name>
    <dbReference type="NCBI Taxonomy" id="59490"/>
    <lineage>
        <taxon>Eukaryota</taxon>
        <taxon>Viridiplantae</taxon>
        <taxon>Streptophyta</taxon>
        <taxon>Embryophyta</taxon>
        <taxon>Tracheophyta</taxon>
        <taxon>Spermatophyta</taxon>
        <taxon>Magnoliopsida</taxon>
        <taxon>eudicotyledons</taxon>
        <taxon>Gunneridae</taxon>
        <taxon>Pentapetalae</taxon>
        <taxon>rosids</taxon>
        <taxon>fabids</taxon>
        <taxon>Rosales</taxon>
        <taxon>Rosaceae</taxon>
        <taxon>Rosoideae</taxon>
        <taxon>Rosoideae incertae sedis</taxon>
        <taxon>Rubus</taxon>
    </lineage>
</organism>
<dbReference type="EMBL" id="JBEDUW010000001">
    <property type="protein sequence ID" value="KAK9950776.1"/>
    <property type="molecule type" value="Genomic_DNA"/>
</dbReference>
<comment type="caution">
    <text evidence="1">The sequence shown here is derived from an EMBL/GenBank/DDBJ whole genome shotgun (WGS) entry which is preliminary data.</text>
</comment>
<dbReference type="Proteomes" id="UP001457282">
    <property type="component" value="Unassembled WGS sequence"/>
</dbReference>
<gene>
    <name evidence="1" type="ORF">M0R45_006245</name>
</gene>